<dbReference type="EMBL" id="JACJJW010000010">
    <property type="protein sequence ID" value="MBM6758157.1"/>
    <property type="molecule type" value="Genomic_DNA"/>
</dbReference>
<evidence type="ECO:0000313" key="2">
    <source>
        <dbReference type="Proteomes" id="UP000703295"/>
    </source>
</evidence>
<sequence length="356" mass="40820">MRYKFLYILYVLMAICGCTVEDDGKIHVDLRESPAFDWDNRIDIVEAIPLDAPLNGSSNHFEKCIVSGKSILGYDRIRNTISVFDVGGELLYEIKASSTSKQGYFEIQDVIFSHDGKNILILSDSAIVVFDAANGNYLDRIPLKRIAISFCKFADNGEGKYFFWSYSKNSIYVKDGENMYPIKKRSGYPLACQKFYQDPNGCLNVLSDYEPRYEISKIEGDSIKTRYSFDFGKWNIPEGTDMTNNEEYLRIDPQPYVKCLVSASETEEWLFVGALGPALRNYFILIDKVTGKTYYGYRRNETPVSVIGNDGTCFYGIVYPFSFSGKSVFTDYISRYEKACRDMPFIIKFKFKNLNK</sequence>
<name>A0ABS2ETZ2_9BACE</name>
<organism evidence="1 2">
    <name type="scientific">Bacteroides mediterraneensis</name>
    <dbReference type="NCBI Taxonomy" id="1841856"/>
    <lineage>
        <taxon>Bacteria</taxon>
        <taxon>Pseudomonadati</taxon>
        <taxon>Bacteroidota</taxon>
        <taxon>Bacteroidia</taxon>
        <taxon>Bacteroidales</taxon>
        <taxon>Bacteroidaceae</taxon>
        <taxon>Bacteroides</taxon>
    </lineage>
</organism>
<dbReference type="InterPro" id="IPR011044">
    <property type="entry name" value="Quino_amine_DH_bsu"/>
</dbReference>
<dbReference type="SUPFAM" id="SSF50969">
    <property type="entry name" value="YVTN repeat-like/Quinoprotein amine dehydrogenase"/>
    <property type="match status" value="1"/>
</dbReference>
<dbReference type="PROSITE" id="PS51257">
    <property type="entry name" value="PROKAR_LIPOPROTEIN"/>
    <property type="match status" value="1"/>
</dbReference>
<proteinExistence type="predicted"/>
<accession>A0ABS2ETZ2</accession>
<protein>
    <submittedName>
        <fullName evidence="1">6-bladed beta-propeller</fullName>
    </submittedName>
</protein>
<dbReference type="Pfam" id="PF17170">
    <property type="entry name" value="DUF5128"/>
    <property type="match status" value="1"/>
</dbReference>
<evidence type="ECO:0000313" key="1">
    <source>
        <dbReference type="EMBL" id="MBM6758157.1"/>
    </source>
</evidence>
<comment type="caution">
    <text evidence="1">The sequence shown here is derived from an EMBL/GenBank/DDBJ whole genome shotgun (WGS) entry which is preliminary data.</text>
</comment>
<dbReference type="Proteomes" id="UP000703295">
    <property type="component" value="Unassembled WGS sequence"/>
</dbReference>
<reference evidence="1 2" key="1">
    <citation type="journal article" date="2021" name="Sci. Rep.">
        <title>The distribution of antibiotic resistance genes in chicken gut microbiota commensals.</title>
        <authorList>
            <person name="Juricova H."/>
            <person name="Matiasovicova J."/>
            <person name="Kubasova T."/>
            <person name="Cejkova D."/>
            <person name="Rychlik I."/>
        </authorList>
    </citation>
    <scope>NUCLEOTIDE SEQUENCE [LARGE SCALE GENOMIC DNA]</scope>
    <source>
        <strain evidence="1 2">An801</strain>
    </source>
</reference>
<dbReference type="RefSeq" id="WP_204475386.1">
    <property type="nucleotide sequence ID" value="NZ_JACJJW010000010.1"/>
</dbReference>
<keyword evidence="2" id="KW-1185">Reference proteome</keyword>
<gene>
    <name evidence="1" type="ORF">H6A31_05585</name>
</gene>